<accession>A0ABY2SJX8</accession>
<organism evidence="2 3">
    <name type="scientific">Martelella alba</name>
    <dbReference type="NCBI Taxonomy" id="2590451"/>
    <lineage>
        <taxon>Bacteria</taxon>
        <taxon>Pseudomonadati</taxon>
        <taxon>Pseudomonadota</taxon>
        <taxon>Alphaproteobacteria</taxon>
        <taxon>Hyphomicrobiales</taxon>
        <taxon>Aurantimonadaceae</taxon>
        <taxon>Martelella</taxon>
    </lineage>
</organism>
<sequence length="401" mass="42998">MPLGSPLTGVKVLDLSRVLAGPYCASLLADLGAEVIKVEMPEGGDDSRAFTPHLGGESTYFMLLNHGKQSLTLNLKHPEGRDLFLRLVEQADVVVENFRPGVTQRLGIDYATLNAINPRLVYASISGFGQQGPLAHKAAYDHVIQAMAGIMQVTGRPEGEPTRVGDAIGDVVAGLYGAWGVLAALLQRGVSGCGQHIDVAMLDTMMALQMVSLTQWMGGKPSAGRIGNAHPISAPMDSYRADDGYVVIAVANDRLFARLAQALDAVDLPSDPRFATDPQRLAHQNALRERIEHWLCGKTVAQAVALLDEAGVPAAPVWTLEAALASPHAQARQLLKPIKHPTAGDIAIFTQPVKMSGMAPPTDLQPPTLGQHTRQILTQKLQLSQQELERLQQQGVIGKQE</sequence>
<dbReference type="InterPro" id="IPR050483">
    <property type="entry name" value="CoA-transferase_III_domain"/>
</dbReference>
<evidence type="ECO:0000313" key="3">
    <source>
        <dbReference type="Proteomes" id="UP000305202"/>
    </source>
</evidence>
<dbReference type="Gene3D" id="3.30.1540.10">
    <property type="entry name" value="formyl-coa transferase, domain 3"/>
    <property type="match status" value="1"/>
</dbReference>
<comment type="caution">
    <text evidence="2">The sequence shown here is derived from an EMBL/GenBank/DDBJ whole genome shotgun (WGS) entry which is preliminary data.</text>
</comment>
<dbReference type="RefSeq" id="WP_136990539.1">
    <property type="nucleotide sequence ID" value="NZ_SZPQ01000017.1"/>
</dbReference>
<dbReference type="Gene3D" id="3.40.50.10540">
    <property type="entry name" value="Crotonobetainyl-coa:carnitine coa-transferase, domain 1"/>
    <property type="match status" value="1"/>
</dbReference>
<evidence type="ECO:0000313" key="2">
    <source>
        <dbReference type="EMBL" id="TKI05801.1"/>
    </source>
</evidence>
<dbReference type="PANTHER" id="PTHR48207">
    <property type="entry name" value="SUCCINATE--HYDROXYMETHYLGLUTARATE COA-TRANSFERASE"/>
    <property type="match status" value="1"/>
</dbReference>
<dbReference type="EMBL" id="SZPQ01000017">
    <property type="protein sequence ID" value="TKI05801.1"/>
    <property type="molecule type" value="Genomic_DNA"/>
</dbReference>
<keyword evidence="1 2" id="KW-0808">Transferase</keyword>
<dbReference type="SUPFAM" id="SSF89796">
    <property type="entry name" value="CoA-transferase family III (CaiB/BaiF)"/>
    <property type="match status" value="1"/>
</dbReference>
<proteinExistence type="predicted"/>
<gene>
    <name evidence="2" type="ORF">FCN80_12760</name>
</gene>
<dbReference type="InterPro" id="IPR003673">
    <property type="entry name" value="CoA-Trfase_fam_III"/>
</dbReference>
<name>A0ABY2SJX8_9HYPH</name>
<dbReference type="Proteomes" id="UP000305202">
    <property type="component" value="Unassembled WGS sequence"/>
</dbReference>
<dbReference type="InterPro" id="IPR044855">
    <property type="entry name" value="CoA-Trfase_III_dom3_sf"/>
</dbReference>
<protein>
    <submittedName>
        <fullName evidence="2">CoA transferase</fullName>
    </submittedName>
</protein>
<dbReference type="InterPro" id="IPR023606">
    <property type="entry name" value="CoA-Trfase_III_dom_1_sf"/>
</dbReference>
<keyword evidence="3" id="KW-1185">Reference proteome</keyword>
<reference evidence="2 3" key="1">
    <citation type="submission" date="2019-04" db="EMBL/GenBank/DDBJ databases">
        <authorList>
            <person name="Li M."/>
            <person name="Gao C."/>
        </authorList>
    </citation>
    <scope>NUCLEOTIDE SEQUENCE [LARGE SCALE GENOMIC DNA]</scope>
    <source>
        <strain evidence="2 3">BGMRC 2031</strain>
    </source>
</reference>
<dbReference type="PANTHER" id="PTHR48207:SF3">
    <property type="entry name" value="SUCCINATE--HYDROXYMETHYLGLUTARATE COA-TRANSFERASE"/>
    <property type="match status" value="1"/>
</dbReference>
<dbReference type="Pfam" id="PF02515">
    <property type="entry name" value="CoA_transf_3"/>
    <property type="match status" value="1"/>
</dbReference>
<evidence type="ECO:0000256" key="1">
    <source>
        <dbReference type="ARBA" id="ARBA00022679"/>
    </source>
</evidence>
<dbReference type="GO" id="GO:0016740">
    <property type="term" value="F:transferase activity"/>
    <property type="evidence" value="ECO:0007669"/>
    <property type="project" value="UniProtKB-KW"/>
</dbReference>